<keyword evidence="7 13" id="KW-0418">Kinase</keyword>
<dbReference type="AlphaFoldDB" id="A0A125SL76"/>
<dbReference type="EC" id="2.7.11.1" evidence="13"/>
<evidence type="ECO:0000256" key="10">
    <source>
        <dbReference type="ARBA" id="ARBA00023136"/>
    </source>
</evidence>
<evidence type="ECO:0000259" key="17">
    <source>
        <dbReference type="PROSITE" id="PS50011"/>
    </source>
</evidence>
<name>A0A125SL76_9BRYO</name>
<evidence type="ECO:0000313" key="19">
    <source>
        <dbReference type="EMBL" id="AMH40477.1"/>
    </source>
</evidence>
<keyword evidence="8 13" id="KW-0067">ATP-binding</keyword>
<accession>A0A125SL76</accession>
<dbReference type="PANTHER" id="PTHR47974:SF9">
    <property type="entry name" value="RECEPTOR-LIKE SERINE_THREONINE-PROTEIN KINASE"/>
    <property type="match status" value="1"/>
</dbReference>
<evidence type="ECO:0000256" key="16">
    <source>
        <dbReference type="SAM" id="SignalP"/>
    </source>
</evidence>
<dbReference type="GO" id="GO:0030246">
    <property type="term" value="F:carbohydrate binding"/>
    <property type="evidence" value="ECO:0007669"/>
    <property type="project" value="UniProtKB-KW"/>
</dbReference>
<dbReference type="SUPFAM" id="SSF51110">
    <property type="entry name" value="alpha-D-mannose-specific plant lectins"/>
    <property type="match status" value="1"/>
</dbReference>
<keyword evidence="4 15" id="KW-0812">Transmembrane</keyword>
<dbReference type="Gene3D" id="3.30.200.20">
    <property type="entry name" value="Phosphorylase Kinase, domain 1"/>
    <property type="match status" value="1"/>
</dbReference>
<dbReference type="InterPro" id="IPR024171">
    <property type="entry name" value="SRK-like_kinase"/>
</dbReference>
<feature type="transmembrane region" description="Helical" evidence="15">
    <location>
        <begin position="462"/>
        <end position="483"/>
    </location>
</feature>
<evidence type="ECO:0000256" key="13">
    <source>
        <dbReference type="PIRNR" id="PIRNR000641"/>
    </source>
</evidence>
<dbReference type="InterPro" id="IPR000719">
    <property type="entry name" value="Prot_kinase_dom"/>
</dbReference>
<dbReference type="Pfam" id="PF01453">
    <property type="entry name" value="B_lectin"/>
    <property type="match status" value="1"/>
</dbReference>
<dbReference type="SUPFAM" id="SSF56112">
    <property type="entry name" value="Protein kinase-like (PK-like)"/>
    <property type="match status" value="1"/>
</dbReference>
<comment type="similarity">
    <text evidence="13">Belongs to the protein kinase superfamily. Ser/Thr protein kinase family.</text>
</comment>
<keyword evidence="11" id="KW-1015">Disulfide bond</keyword>
<comment type="catalytic activity">
    <reaction evidence="13">
        <text>L-threonyl-[protein] + ATP = O-phospho-L-threonyl-[protein] + ADP + H(+)</text>
        <dbReference type="Rhea" id="RHEA:46608"/>
        <dbReference type="Rhea" id="RHEA-COMP:11060"/>
        <dbReference type="Rhea" id="RHEA-COMP:11605"/>
        <dbReference type="ChEBI" id="CHEBI:15378"/>
        <dbReference type="ChEBI" id="CHEBI:30013"/>
        <dbReference type="ChEBI" id="CHEBI:30616"/>
        <dbReference type="ChEBI" id="CHEBI:61977"/>
        <dbReference type="ChEBI" id="CHEBI:456216"/>
        <dbReference type="EC" id="2.7.11.1"/>
    </reaction>
</comment>
<protein>
    <recommendedName>
        <fullName evidence="13">Receptor-like serine/threonine-protein kinase</fullName>
        <ecNumber evidence="13">2.7.11.1</ecNumber>
    </recommendedName>
</protein>
<dbReference type="InterPro" id="IPR001480">
    <property type="entry name" value="Bulb-type_lectin_dom"/>
</dbReference>
<dbReference type="EMBL" id="KT734734">
    <property type="protein sequence ID" value="AMH40477.1"/>
    <property type="molecule type" value="mRNA"/>
</dbReference>
<keyword evidence="5 16" id="KW-0732">Signal</keyword>
<evidence type="ECO:0000256" key="2">
    <source>
        <dbReference type="ARBA" id="ARBA00022527"/>
    </source>
</evidence>
<feature type="chain" id="PRO_5007179915" description="Receptor-like serine/threonine-protein kinase" evidence="16">
    <location>
        <begin position="27"/>
        <end position="847"/>
    </location>
</feature>
<dbReference type="PIRSF" id="PIRSF000641">
    <property type="entry name" value="SRK"/>
    <property type="match status" value="1"/>
</dbReference>
<keyword evidence="2 13" id="KW-0723">Serine/threonine-protein kinase</keyword>
<dbReference type="PROSITE" id="PS50011">
    <property type="entry name" value="PROTEIN_KINASE_DOM"/>
    <property type="match status" value="1"/>
</dbReference>
<reference evidence="19" key="1">
    <citation type="submission" date="2015-09" db="EMBL/GenBank/DDBJ databases">
        <title>A Lectin Receptor-like Kinase from Antarctic Moss Enhances Tolerance to Cold-stress but Sensitive to Salt and ABA treatment.</title>
        <authorList>
            <person name="Liu S."/>
            <person name="Zhang P."/>
            <person name="Wang J."/>
            <person name="Wang T."/>
        </authorList>
    </citation>
    <scope>NUCLEOTIDE SEQUENCE</scope>
    <source>
        <strain evidence="19">Antarctic moss No.L</strain>
    </source>
</reference>
<feature type="region of interest" description="Disordered" evidence="14">
    <location>
        <begin position="826"/>
        <end position="847"/>
    </location>
</feature>
<proteinExistence type="evidence at transcript level"/>
<keyword evidence="6 13" id="KW-0547">Nucleotide-binding</keyword>
<evidence type="ECO:0000256" key="12">
    <source>
        <dbReference type="ARBA" id="ARBA00023180"/>
    </source>
</evidence>
<keyword evidence="10 15" id="KW-0472">Membrane</keyword>
<dbReference type="GO" id="GO:0016020">
    <property type="term" value="C:membrane"/>
    <property type="evidence" value="ECO:0007669"/>
    <property type="project" value="UniProtKB-SubCell"/>
</dbReference>
<keyword evidence="19" id="KW-0430">Lectin</keyword>
<evidence type="ECO:0000256" key="7">
    <source>
        <dbReference type="ARBA" id="ARBA00022777"/>
    </source>
</evidence>
<evidence type="ECO:0000256" key="1">
    <source>
        <dbReference type="ARBA" id="ARBA00004167"/>
    </source>
</evidence>
<dbReference type="GO" id="GO:0106310">
    <property type="term" value="F:protein serine kinase activity"/>
    <property type="evidence" value="ECO:0007669"/>
    <property type="project" value="RHEA"/>
</dbReference>
<feature type="region of interest" description="Disordered" evidence="14">
    <location>
        <begin position="26"/>
        <end position="46"/>
    </location>
</feature>
<keyword evidence="3 13" id="KW-0808">Transferase</keyword>
<gene>
    <name evidence="19" type="primary">LecRLK5</name>
</gene>
<dbReference type="PANTHER" id="PTHR47974">
    <property type="entry name" value="OS07G0415500 PROTEIN"/>
    <property type="match status" value="1"/>
</dbReference>
<sequence>MACMNLQVLFLLLWLFLGQKSSEVRAQSNSSPDSGSTRIAPQSTSPNAWNVTSATPNLSVLQSQDTNFSFKLLFTNQSISSCAAVVQHTASNVTIWVGNFNATTVFVDIANVSICTLTFGASDGLVLEKGNGTFNQRIWSTEGTMSGNKSFDHLELNNYGDLYIENQTTQTKVWESFNFPTDTLINGQSLKIRSIPMSASLLNYEYSNGDIFYMRIHANDVTLFQDFKLNNTSYPMPYDSYDSNQTLVSIRMNKTLQVCGYPGCIPISNGGSWDYARLEPNGSLVLRTFSSQLSQSLLTATSVSNCSLPAQCGAFGICSATEVCTCPDGFVQSNQTTEFTCERQAATTCSGDQFFNVTGQTYLNLSYLNASENTDAQGCESRCSGNCSCMNALHVRRNATSLQGACFLNLDSLQTIVSNGTGLQTLFLRIPPSPALVPAPAPGSTPALVPSTKSSRRTAASAFAGGAGALLLVLLGMSVWWLFHSRRKLFDEAERGKFDPASMSPSPLPPQFSYKELEESTDNFNRRLGYGGITSFYAGHLAEKGNIAVKILDDNGHIKEKEFLAAVTTMGGLVHPNLVPLWGFCSEGRHRMLVYELVNEGRSLNYFLFRPDSGPLMDAQTRRSIALETARGLAYLHEDLVIHGGVKPENIMIDREMHPQLVDYGLINLKSRFQRLNSANSRGSRAYMAPEWARSPPITEKVDVYSFGVVMLELVSGRSSLILSSVPEEKRFLPTWGFSVLKRGPDHLLEVADPRLDVHALSETDQQVLKGMLFVALWCVQEDPSLRPTMSQVVKMLNGDIPVDAPPLSPALDALARDLCAGHGDGETTDRFVHSPSVPENSEMQPR</sequence>
<evidence type="ECO:0000256" key="5">
    <source>
        <dbReference type="ARBA" id="ARBA00022729"/>
    </source>
</evidence>
<keyword evidence="19" id="KW-0675">Receptor</keyword>
<dbReference type="InterPro" id="IPR036426">
    <property type="entry name" value="Bulb-type_lectin_dom_sf"/>
</dbReference>
<evidence type="ECO:0000256" key="3">
    <source>
        <dbReference type="ARBA" id="ARBA00022679"/>
    </source>
</evidence>
<evidence type="ECO:0000256" key="4">
    <source>
        <dbReference type="ARBA" id="ARBA00022692"/>
    </source>
</evidence>
<dbReference type="GO" id="GO:0005524">
    <property type="term" value="F:ATP binding"/>
    <property type="evidence" value="ECO:0007669"/>
    <property type="project" value="UniProtKB-KW"/>
</dbReference>
<comment type="catalytic activity">
    <reaction evidence="13">
        <text>L-seryl-[protein] + ATP = O-phospho-L-seryl-[protein] + ADP + H(+)</text>
        <dbReference type="Rhea" id="RHEA:17989"/>
        <dbReference type="Rhea" id="RHEA-COMP:9863"/>
        <dbReference type="Rhea" id="RHEA-COMP:11604"/>
        <dbReference type="ChEBI" id="CHEBI:15378"/>
        <dbReference type="ChEBI" id="CHEBI:29999"/>
        <dbReference type="ChEBI" id="CHEBI:30616"/>
        <dbReference type="ChEBI" id="CHEBI:83421"/>
        <dbReference type="ChEBI" id="CHEBI:456216"/>
        <dbReference type="EC" id="2.7.11.1"/>
    </reaction>
</comment>
<keyword evidence="12" id="KW-0325">Glycoprotein</keyword>
<dbReference type="InterPro" id="IPR011009">
    <property type="entry name" value="Kinase-like_dom_sf"/>
</dbReference>
<dbReference type="Pfam" id="PF00069">
    <property type="entry name" value="Pkinase"/>
    <property type="match status" value="1"/>
</dbReference>
<organism evidence="19">
    <name type="scientific">Pohlia nutans</name>
    <dbReference type="NCBI Taxonomy" id="140635"/>
    <lineage>
        <taxon>Eukaryota</taxon>
        <taxon>Viridiplantae</taxon>
        <taxon>Streptophyta</taxon>
        <taxon>Embryophyta</taxon>
        <taxon>Bryophyta</taxon>
        <taxon>Bryophytina</taxon>
        <taxon>Bryopsida</taxon>
        <taxon>Bryidae</taxon>
        <taxon>Bryanae</taxon>
        <taxon>Bryales</taxon>
        <taxon>Mniaceae</taxon>
        <taxon>Pohlia</taxon>
    </lineage>
</organism>
<dbReference type="PROSITE" id="PS50927">
    <property type="entry name" value="BULB_LECTIN"/>
    <property type="match status" value="1"/>
</dbReference>
<evidence type="ECO:0000256" key="6">
    <source>
        <dbReference type="ARBA" id="ARBA00022741"/>
    </source>
</evidence>
<feature type="compositionally biased region" description="Polar residues" evidence="14">
    <location>
        <begin position="838"/>
        <end position="847"/>
    </location>
</feature>
<evidence type="ECO:0000256" key="9">
    <source>
        <dbReference type="ARBA" id="ARBA00022989"/>
    </source>
</evidence>
<dbReference type="GO" id="GO:0004674">
    <property type="term" value="F:protein serine/threonine kinase activity"/>
    <property type="evidence" value="ECO:0007669"/>
    <property type="project" value="UniProtKB-KW"/>
</dbReference>
<comment type="subcellular location">
    <subcellularLocation>
        <location evidence="1">Membrane</location>
        <topology evidence="1">Single-pass membrane protein</topology>
    </subcellularLocation>
</comment>
<keyword evidence="9 15" id="KW-1133">Transmembrane helix</keyword>
<feature type="domain" description="Bulb-type lectin" evidence="18">
    <location>
        <begin position="36"/>
        <end position="177"/>
    </location>
</feature>
<evidence type="ECO:0000256" key="11">
    <source>
        <dbReference type="ARBA" id="ARBA00023157"/>
    </source>
</evidence>
<feature type="signal peptide" evidence="16">
    <location>
        <begin position="1"/>
        <end position="26"/>
    </location>
</feature>
<dbReference type="Gene3D" id="1.10.510.10">
    <property type="entry name" value="Transferase(Phosphotransferase) domain 1"/>
    <property type="match status" value="1"/>
</dbReference>
<evidence type="ECO:0000256" key="15">
    <source>
        <dbReference type="SAM" id="Phobius"/>
    </source>
</evidence>
<feature type="domain" description="Protein kinase" evidence="17">
    <location>
        <begin position="522"/>
        <end position="812"/>
    </location>
</feature>
<evidence type="ECO:0000256" key="14">
    <source>
        <dbReference type="SAM" id="MobiDB-lite"/>
    </source>
</evidence>
<evidence type="ECO:0000259" key="18">
    <source>
        <dbReference type="PROSITE" id="PS50927"/>
    </source>
</evidence>
<evidence type="ECO:0000256" key="8">
    <source>
        <dbReference type="ARBA" id="ARBA00022840"/>
    </source>
</evidence>